<feature type="region of interest" description="Disordered" evidence="1">
    <location>
        <begin position="294"/>
        <end position="323"/>
    </location>
</feature>
<keyword evidence="3" id="KW-1185">Reference proteome</keyword>
<dbReference type="Proteomes" id="UP000076715">
    <property type="component" value="Unassembled WGS sequence"/>
</dbReference>
<feature type="compositionally biased region" description="Basic and acidic residues" evidence="1">
    <location>
        <begin position="312"/>
        <end position="323"/>
    </location>
</feature>
<proteinExistence type="predicted"/>
<evidence type="ECO:0008006" key="4">
    <source>
        <dbReference type="Google" id="ProtNLM"/>
    </source>
</evidence>
<dbReference type="AlphaFoldDB" id="A0A163AZI2"/>
<gene>
    <name evidence="2" type="ORF">AWE51_24300</name>
</gene>
<comment type="caution">
    <text evidence="2">The sequence shown here is derived from an EMBL/GenBank/DDBJ whole genome shotgun (WGS) entry which is preliminary data.</text>
</comment>
<evidence type="ECO:0000313" key="2">
    <source>
        <dbReference type="EMBL" id="KZS40925.1"/>
    </source>
</evidence>
<reference evidence="2 3" key="1">
    <citation type="submission" date="2016-01" db="EMBL/GenBank/DDBJ databases">
        <title>The draft genome sequence of Aquimarina sp. RZW4-3-2.</title>
        <authorList>
            <person name="Wang Y."/>
        </authorList>
    </citation>
    <scope>NUCLEOTIDE SEQUENCE [LARGE SCALE GENOMIC DNA]</scope>
    <source>
        <strain evidence="2 3">RZW4-3-2</strain>
    </source>
</reference>
<organism evidence="2 3">
    <name type="scientific">Aquimarina aggregata</name>
    <dbReference type="NCBI Taxonomy" id="1642818"/>
    <lineage>
        <taxon>Bacteria</taxon>
        <taxon>Pseudomonadati</taxon>
        <taxon>Bacteroidota</taxon>
        <taxon>Flavobacteriia</taxon>
        <taxon>Flavobacteriales</taxon>
        <taxon>Flavobacteriaceae</taxon>
        <taxon>Aquimarina</taxon>
    </lineage>
</organism>
<dbReference type="STRING" id="1642818.AWE51_24300"/>
<evidence type="ECO:0000256" key="1">
    <source>
        <dbReference type="SAM" id="MobiDB-lite"/>
    </source>
</evidence>
<evidence type="ECO:0000313" key="3">
    <source>
        <dbReference type="Proteomes" id="UP000076715"/>
    </source>
</evidence>
<dbReference type="OrthoDB" id="9113831at2"/>
<dbReference type="SUPFAM" id="SSF88874">
    <property type="entry name" value="Receptor-binding domain of short tail fibre protein gp12"/>
    <property type="match status" value="1"/>
</dbReference>
<dbReference type="RefSeq" id="WP_066313369.1">
    <property type="nucleotide sequence ID" value="NZ_LQRT01000010.1"/>
</dbReference>
<feature type="compositionally biased region" description="Polar residues" evidence="1">
    <location>
        <begin position="294"/>
        <end position="311"/>
    </location>
</feature>
<dbReference type="CDD" id="cd22641">
    <property type="entry name" value="C24-like"/>
    <property type="match status" value="1"/>
</dbReference>
<protein>
    <recommendedName>
        <fullName evidence="4">Phage tail collar domain-containing protein</fullName>
    </recommendedName>
</protein>
<dbReference type="EMBL" id="LQRT01000010">
    <property type="protein sequence ID" value="KZS40925.1"/>
    <property type="molecule type" value="Genomic_DNA"/>
</dbReference>
<accession>A0A163AZI2</accession>
<name>A0A163AZI2_9FLAO</name>
<sequence>MDINKKNRTELKAYFNVNDIPTEKEFADFIDAGINQAEDNIIKEQGSPLAIQAEGGDVGTQEILDLYTSFGNNNPNWSFNLNPRVKSEDPNSSQSGFNIKDATGESRLFIKSGDGSIGVGTIDPESKLTIRGNNDASLLSVIDTTGQHTKILEITQKEGVSIKGSLNVDGDFTSKNIKAVAANQDLGNDAASDEKVPSQKAVKAYVDTRLPKGLISMWSGIDIPRGWGLCDGTNNTPNLSGKFIVGLDKNKKDYNKIGNTGGAETVKLKEAELPSHTHLDKGHGHSIIDPGHNHNNGSFNRLVTQTGNNTHKGTDSRNDKGKEFDLRNSQIIKENKTGISIVQDKANLEQTGGNMPHENRPPYYVLAYIMKL</sequence>